<proteinExistence type="predicted"/>
<evidence type="ECO:0000313" key="1">
    <source>
        <dbReference type="EMBL" id="OGY33676.1"/>
    </source>
</evidence>
<dbReference type="AlphaFoldDB" id="A0A1G1X0Z1"/>
<protein>
    <submittedName>
        <fullName evidence="1">Uncharacterized protein</fullName>
    </submittedName>
</protein>
<reference evidence="1 2" key="1">
    <citation type="journal article" date="2016" name="Nat. Commun.">
        <title>Thousands of microbial genomes shed light on interconnected biogeochemical processes in an aquifer system.</title>
        <authorList>
            <person name="Anantharaman K."/>
            <person name="Brown C.T."/>
            <person name="Hug L.A."/>
            <person name="Sharon I."/>
            <person name="Castelle C.J."/>
            <person name="Probst A.J."/>
            <person name="Thomas B.C."/>
            <person name="Singh A."/>
            <person name="Wilkins M.J."/>
            <person name="Karaoz U."/>
            <person name="Brodie E.L."/>
            <person name="Williams K.H."/>
            <person name="Hubbard S.S."/>
            <person name="Banfield J.F."/>
        </authorList>
    </citation>
    <scope>NUCLEOTIDE SEQUENCE [LARGE SCALE GENOMIC DNA]</scope>
</reference>
<dbReference type="Proteomes" id="UP000177528">
    <property type="component" value="Unassembled WGS sequence"/>
</dbReference>
<accession>A0A1G1X0Z1</accession>
<sequence>MVDFNRDQAVDPSDKLDQALQTLVGDIFDGTMAEPDPHHTLEYLQASNEEWLAKNHGTSFVFFPCTSCFIHKVPEPEGRKIRHTILTNLSTRLIHTLKEKSVQFEEIRYDFFHQGVNGFNNGEIYLWLHNATVNDETACEIMMAMRKLIDEEPIMITYFGKQYEMKFYGQGFRQL</sequence>
<gene>
    <name evidence="1" type="ORF">A3D99_00135</name>
</gene>
<name>A0A1G1X0Z1_9BACT</name>
<comment type="caution">
    <text evidence="1">The sequence shown here is derived from an EMBL/GenBank/DDBJ whole genome shotgun (WGS) entry which is preliminary data.</text>
</comment>
<evidence type="ECO:0000313" key="2">
    <source>
        <dbReference type="Proteomes" id="UP000177528"/>
    </source>
</evidence>
<organism evidence="1 2">
    <name type="scientific">Candidatus Andersenbacteria bacterium RIFCSPHIGHO2_12_FULL_45_11</name>
    <dbReference type="NCBI Taxonomy" id="1797281"/>
    <lineage>
        <taxon>Bacteria</taxon>
        <taxon>Candidatus Anderseniibacteriota</taxon>
    </lineage>
</organism>
<dbReference type="EMBL" id="MHHR01000027">
    <property type="protein sequence ID" value="OGY33676.1"/>
    <property type="molecule type" value="Genomic_DNA"/>
</dbReference>